<keyword evidence="3" id="KW-0238">DNA-binding</keyword>
<dbReference type="PRINTS" id="PR00039">
    <property type="entry name" value="HTHLYSR"/>
</dbReference>
<dbReference type="Gene3D" id="1.10.10.10">
    <property type="entry name" value="Winged helix-like DNA-binding domain superfamily/Winged helix DNA-binding domain"/>
    <property type="match status" value="1"/>
</dbReference>
<dbReference type="InterPro" id="IPR005119">
    <property type="entry name" value="LysR_subst-bd"/>
</dbReference>
<dbReference type="GO" id="GO:0043565">
    <property type="term" value="F:sequence-specific DNA binding"/>
    <property type="evidence" value="ECO:0007669"/>
    <property type="project" value="TreeGrafter"/>
</dbReference>
<dbReference type="SUPFAM" id="SSF46785">
    <property type="entry name" value="Winged helix' DNA-binding domain"/>
    <property type="match status" value="1"/>
</dbReference>
<dbReference type="SUPFAM" id="SSF53850">
    <property type="entry name" value="Periplasmic binding protein-like II"/>
    <property type="match status" value="1"/>
</dbReference>
<keyword evidence="2" id="KW-0805">Transcription regulation</keyword>
<evidence type="ECO:0000256" key="3">
    <source>
        <dbReference type="ARBA" id="ARBA00023125"/>
    </source>
</evidence>
<comment type="caution">
    <text evidence="6">The sequence shown here is derived from an EMBL/GenBank/DDBJ whole genome shotgun (WGS) entry which is preliminary data.</text>
</comment>
<dbReference type="PROSITE" id="PS50931">
    <property type="entry name" value="HTH_LYSR"/>
    <property type="match status" value="1"/>
</dbReference>
<keyword evidence="4" id="KW-0804">Transcription</keyword>
<sequence>MDRWQAMRVFAKVAETGGFAPAARALDLSPPAVTRAVAALEAQIGTRLLVRTTRTVKLTEAGARYYDDCRRILADIDEAEAAAAGSYATPSGTLTVTASVLFGQLYVLPIVTEFLDRHRAVTARTLFVDRIVNLVDEGIDVAVRIGPLRDSDYRATRVGAVRRVVVASPSYLARAGTPEAPADLARHDIVASVAARGTNDWTFGRDSRSVVTVKPRLTCNTNAAAIAAAIEGRGLTRVLSYQVAPALAAGQIVAVLEAHEEAPWPIHVVHGEGRRVTAKVRAFVDLAVERLRGNALLDQHERDNALLDQHERGNALLDQHERDNAPPDQRE</sequence>
<dbReference type="InterPro" id="IPR058163">
    <property type="entry name" value="LysR-type_TF_proteobact-type"/>
</dbReference>
<dbReference type="InterPro" id="IPR000847">
    <property type="entry name" value="LysR_HTH_N"/>
</dbReference>
<dbReference type="GO" id="GO:0006351">
    <property type="term" value="P:DNA-templated transcription"/>
    <property type="evidence" value="ECO:0007669"/>
    <property type="project" value="TreeGrafter"/>
</dbReference>
<name>A0A9X4BJP8_9GAMM</name>
<dbReference type="Proteomes" id="UP001139971">
    <property type="component" value="Unassembled WGS sequence"/>
</dbReference>
<evidence type="ECO:0000256" key="1">
    <source>
        <dbReference type="ARBA" id="ARBA00009437"/>
    </source>
</evidence>
<evidence type="ECO:0000313" key="7">
    <source>
        <dbReference type="Proteomes" id="UP001139971"/>
    </source>
</evidence>
<evidence type="ECO:0000256" key="2">
    <source>
        <dbReference type="ARBA" id="ARBA00023015"/>
    </source>
</evidence>
<protein>
    <submittedName>
        <fullName evidence="6">LysR family transcriptional regulator</fullName>
    </submittedName>
</protein>
<accession>A0A9X4BJP8</accession>
<dbReference type="Gene3D" id="3.40.190.290">
    <property type="match status" value="1"/>
</dbReference>
<evidence type="ECO:0000313" key="6">
    <source>
        <dbReference type="EMBL" id="MDC8012374.1"/>
    </source>
</evidence>
<dbReference type="PANTHER" id="PTHR30537">
    <property type="entry name" value="HTH-TYPE TRANSCRIPTIONAL REGULATOR"/>
    <property type="match status" value="1"/>
</dbReference>
<dbReference type="EMBL" id="JAOVZO020000008">
    <property type="protein sequence ID" value="MDC8012374.1"/>
    <property type="molecule type" value="Genomic_DNA"/>
</dbReference>
<organism evidence="6 7">
    <name type="scientific">Tahibacter soli</name>
    <dbReference type="NCBI Taxonomy" id="2983605"/>
    <lineage>
        <taxon>Bacteria</taxon>
        <taxon>Pseudomonadati</taxon>
        <taxon>Pseudomonadota</taxon>
        <taxon>Gammaproteobacteria</taxon>
        <taxon>Lysobacterales</taxon>
        <taxon>Rhodanobacteraceae</taxon>
        <taxon>Tahibacter</taxon>
    </lineage>
</organism>
<dbReference type="Pfam" id="PF03466">
    <property type="entry name" value="LysR_substrate"/>
    <property type="match status" value="1"/>
</dbReference>
<gene>
    <name evidence="6" type="ORF">OD750_007420</name>
</gene>
<comment type="similarity">
    <text evidence="1">Belongs to the LysR transcriptional regulatory family.</text>
</comment>
<dbReference type="InterPro" id="IPR036390">
    <property type="entry name" value="WH_DNA-bd_sf"/>
</dbReference>
<proteinExistence type="inferred from homology"/>
<dbReference type="Pfam" id="PF00126">
    <property type="entry name" value="HTH_1"/>
    <property type="match status" value="1"/>
</dbReference>
<feature type="domain" description="HTH lysR-type" evidence="5">
    <location>
        <begin position="1"/>
        <end position="59"/>
    </location>
</feature>
<dbReference type="FunFam" id="1.10.10.10:FF:000001">
    <property type="entry name" value="LysR family transcriptional regulator"/>
    <property type="match status" value="1"/>
</dbReference>
<evidence type="ECO:0000256" key="4">
    <source>
        <dbReference type="ARBA" id="ARBA00023163"/>
    </source>
</evidence>
<evidence type="ECO:0000259" key="5">
    <source>
        <dbReference type="PROSITE" id="PS50931"/>
    </source>
</evidence>
<dbReference type="CDD" id="cd08471">
    <property type="entry name" value="PBP2_CrgA_like_2"/>
    <property type="match status" value="1"/>
</dbReference>
<dbReference type="PANTHER" id="PTHR30537:SF5">
    <property type="entry name" value="HTH-TYPE TRANSCRIPTIONAL ACTIVATOR TTDR-RELATED"/>
    <property type="match status" value="1"/>
</dbReference>
<reference evidence="6" key="1">
    <citation type="submission" date="2023-02" db="EMBL/GenBank/DDBJ databases">
        <title>Tahibacter soli sp. nov. isolated from soil.</title>
        <authorList>
            <person name="Baek J.H."/>
            <person name="Lee J.K."/>
            <person name="Choi D.G."/>
            <person name="Jeon C.O."/>
        </authorList>
    </citation>
    <scope>NUCLEOTIDE SEQUENCE</scope>
    <source>
        <strain evidence="6">BL</strain>
    </source>
</reference>
<dbReference type="GO" id="GO:0003700">
    <property type="term" value="F:DNA-binding transcription factor activity"/>
    <property type="evidence" value="ECO:0007669"/>
    <property type="project" value="InterPro"/>
</dbReference>
<dbReference type="RefSeq" id="WP_263543866.1">
    <property type="nucleotide sequence ID" value="NZ_JAOVZO020000008.1"/>
</dbReference>
<keyword evidence="7" id="KW-1185">Reference proteome</keyword>
<dbReference type="AlphaFoldDB" id="A0A9X4BJP8"/>
<dbReference type="InterPro" id="IPR036388">
    <property type="entry name" value="WH-like_DNA-bd_sf"/>
</dbReference>